<keyword evidence="3" id="KW-1185">Reference proteome</keyword>
<reference evidence="3" key="1">
    <citation type="journal article" date="2019" name="Int. J. Syst. Evol. Microbiol.">
        <title>The Global Catalogue of Microorganisms (GCM) 10K type strain sequencing project: providing services to taxonomists for standard genome sequencing and annotation.</title>
        <authorList>
            <consortium name="The Broad Institute Genomics Platform"/>
            <consortium name="The Broad Institute Genome Sequencing Center for Infectious Disease"/>
            <person name="Wu L."/>
            <person name="Ma J."/>
        </authorList>
    </citation>
    <scope>NUCLEOTIDE SEQUENCE [LARGE SCALE GENOMIC DNA]</scope>
    <source>
        <strain evidence="3">CGMCC 1.16444</strain>
    </source>
</reference>
<evidence type="ECO:0000313" key="2">
    <source>
        <dbReference type="EMBL" id="MFC5067313.1"/>
    </source>
</evidence>
<dbReference type="Pfam" id="PF01844">
    <property type="entry name" value="HNH"/>
    <property type="match status" value="1"/>
</dbReference>
<dbReference type="Gene3D" id="1.10.30.50">
    <property type="match status" value="1"/>
</dbReference>
<organism evidence="2 3">
    <name type="scientific">Flaviflagellibacter deserti</name>
    <dbReference type="NCBI Taxonomy" id="2267266"/>
    <lineage>
        <taxon>Bacteria</taxon>
        <taxon>Pseudomonadati</taxon>
        <taxon>Pseudomonadota</taxon>
        <taxon>Alphaproteobacteria</taxon>
        <taxon>Hyphomicrobiales</taxon>
        <taxon>Flaviflagellibacter</taxon>
    </lineage>
</organism>
<dbReference type="CDD" id="cd00085">
    <property type="entry name" value="HNHc"/>
    <property type="match status" value="1"/>
</dbReference>
<dbReference type="InterPro" id="IPR003615">
    <property type="entry name" value="HNH_nuc"/>
</dbReference>
<dbReference type="GO" id="GO:0004519">
    <property type="term" value="F:endonuclease activity"/>
    <property type="evidence" value="ECO:0007669"/>
    <property type="project" value="UniProtKB-KW"/>
</dbReference>
<comment type="caution">
    <text evidence="2">The sequence shown here is derived from an EMBL/GenBank/DDBJ whole genome shotgun (WGS) entry which is preliminary data.</text>
</comment>
<dbReference type="InterPro" id="IPR002711">
    <property type="entry name" value="HNH"/>
</dbReference>
<keyword evidence="2" id="KW-0378">Hydrolase</keyword>
<sequence length="110" mass="12526">MSRRDFSKAVKRAAAARADGHCEACTARLAYGQYHYDHVLPDWLGGEPELENCQVLCITCHRLKTADMDVPRIAKTKRTSDQAISIRKPRQIRGWRKFNGEAVRAASRRD</sequence>
<proteinExistence type="predicted"/>
<dbReference type="EMBL" id="JBHSJF010000005">
    <property type="protein sequence ID" value="MFC5067313.1"/>
    <property type="molecule type" value="Genomic_DNA"/>
</dbReference>
<accession>A0ABV9YWR1</accession>
<dbReference type="RefSeq" id="WP_162799800.1">
    <property type="nucleotide sequence ID" value="NZ_JBHSJF010000005.1"/>
</dbReference>
<protein>
    <submittedName>
        <fullName evidence="2">HNH endonuclease</fullName>
    </submittedName>
</protein>
<dbReference type="SMART" id="SM00507">
    <property type="entry name" value="HNHc"/>
    <property type="match status" value="1"/>
</dbReference>
<dbReference type="Proteomes" id="UP001595796">
    <property type="component" value="Unassembled WGS sequence"/>
</dbReference>
<feature type="domain" description="HNH nuclease" evidence="1">
    <location>
        <begin position="9"/>
        <end position="62"/>
    </location>
</feature>
<keyword evidence="2" id="KW-0255">Endonuclease</keyword>
<keyword evidence="2" id="KW-0540">Nuclease</keyword>
<evidence type="ECO:0000259" key="1">
    <source>
        <dbReference type="SMART" id="SM00507"/>
    </source>
</evidence>
<gene>
    <name evidence="2" type="ORF">ACFPFW_04705</name>
</gene>
<name>A0ABV9YWR1_9HYPH</name>
<evidence type="ECO:0000313" key="3">
    <source>
        <dbReference type="Proteomes" id="UP001595796"/>
    </source>
</evidence>